<dbReference type="FunFam" id="3.40.50.10330:FF:000005">
    <property type="entry name" value="Sphingosine kinase 2"/>
    <property type="match status" value="1"/>
</dbReference>
<evidence type="ECO:0000256" key="6">
    <source>
        <dbReference type="ARBA" id="ARBA00023136"/>
    </source>
</evidence>
<name>A0A4Y7K0J2_PAPSO</name>
<feature type="domain" description="DAGKc" evidence="8">
    <location>
        <begin position="105"/>
        <end position="247"/>
    </location>
</feature>
<keyword evidence="10" id="KW-1185">Reference proteome</keyword>
<evidence type="ECO:0000256" key="7">
    <source>
        <dbReference type="ARBA" id="ARBA00044037"/>
    </source>
</evidence>
<dbReference type="GO" id="GO:0008481">
    <property type="term" value="F:sphingosine kinase activity"/>
    <property type="evidence" value="ECO:0007669"/>
    <property type="project" value="UniProtKB-EC"/>
</dbReference>
<dbReference type="SMART" id="SM00046">
    <property type="entry name" value="DAGKc"/>
    <property type="match status" value="1"/>
</dbReference>
<accession>A0A4Y7K0J2</accession>
<dbReference type="PANTHER" id="PTHR12358:SF31">
    <property type="entry name" value="ACYLGLYCEROL KINASE, MITOCHONDRIAL"/>
    <property type="match status" value="1"/>
</dbReference>
<dbReference type="InterPro" id="IPR017438">
    <property type="entry name" value="ATP-NAD_kinase_N"/>
</dbReference>
<protein>
    <recommendedName>
        <fullName evidence="7">sphingosine kinase</fullName>
        <ecNumber evidence="7">2.7.1.91</ecNumber>
    </recommendedName>
</protein>
<dbReference type="AlphaFoldDB" id="A0A4Y7K0J2"/>
<dbReference type="EC" id="2.7.1.91" evidence="7"/>
<dbReference type="Gene3D" id="3.40.50.10330">
    <property type="entry name" value="Probable inorganic polyphosphate/atp-NAD kinase, domain 1"/>
    <property type="match status" value="1"/>
</dbReference>
<dbReference type="STRING" id="3469.A0A4Y7K0J2"/>
<dbReference type="SUPFAM" id="SSF111331">
    <property type="entry name" value="NAD kinase/diacylglycerol kinase-like"/>
    <property type="match status" value="1"/>
</dbReference>
<evidence type="ECO:0000313" key="9">
    <source>
        <dbReference type="EMBL" id="RZC65485.1"/>
    </source>
</evidence>
<keyword evidence="3" id="KW-0547">Nucleotide-binding</keyword>
<evidence type="ECO:0000256" key="5">
    <source>
        <dbReference type="ARBA" id="ARBA00022840"/>
    </source>
</evidence>
<dbReference type="Pfam" id="PF00781">
    <property type="entry name" value="DAGK_cat"/>
    <property type="match status" value="1"/>
</dbReference>
<evidence type="ECO:0000256" key="3">
    <source>
        <dbReference type="ARBA" id="ARBA00022741"/>
    </source>
</evidence>
<keyword evidence="5" id="KW-0067">ATP-binding</keyword>
<dbReference type="Gramene" id="RZC65485">
    <property type="protein sequence ID" value="RZC65485"/>
    <property type="gene ID" value="C5167_009170"/>
</dbReference>
<dbReference type="Proteomes" id="UP000316621">
    <property type="component" value="Chromosome 6"/>
</dbReference>
<keyword evidence="4" id="KW-0418">Kinase</keyword>
<dbReference type="OMA" id="GPPIQLM"/>
<dbReference type="GO" id="GO:0005774">
    <property type="term" value="C:vacuolar membrane"/>
    <property type="evidence" value="ECO:0007669"/>
    <property type="project" value="UniProtKB-SubCell"/>
</dbReference>
<dbReference type="InterPro" id="IPR001206">
    <property type="entry name" value="Diacylglycerol_kinase_cat_dom"/>
</dbReference>
<gene>
    <name evidence="9" type="ORF">C5167_009170</name>
</gene>
<dbReference type="PANTHER" id="PTHR12358">
    <property type="entry name" value="SPHINGOSINE KINASE"/>
    <property type="match status" value="1"/>
</dbReference>
<evidence type="ECO:0000313" key="10">
    <source>
        <dbReference type="Proteomes" id="UP000316621"/>
    </source>
</evidence>
<organism evidence="9 10">
    <name type="scientific">Papaver somniferum</name>
    <name type="common">Opium poppy</name>
    <dbReference type="NCBI Taxonomy" id="3469"/>
    <lineage>
        <taxon>Eukaryota</taxon>
        <taxon>Viridiplantae</taxon>
        <taxon>Streptophyta</taxon>
        <taxon>Embryophyta</taxon>
        <taxon>Tracheophyta</taxon>
        <taxon>Spermatophyta</taxon>
        <taxon>Magnoliopsida</taxon>
        <taxon>Ranunculales</taxon>
        <taxon>Papaveraceae</taxon>
        <taxon>Papaveroideae</taxon>
        <taxon>Papaver</taxon>
    </lineage>
</organism>
<dbReference type="GO" id="GO:0046512">
    <property type="term" value="P:sphingosine biosynthetic process"/>
    <property type="evidence" value="ECO:0007669"/>
    <property type="project" value="TreeGrafter"/>
</dbReference>
<reference evidence="9 10" key="1">
    <citation type="journal article" date="2018" name="Science">
        <title>The opium poppy genome and morphinan production.</title>
        <authorList>
            <person name="Guo L."/>
            <person name="Winzer T."/>
            <person name="Yang X."/>
            <person name="Li Y."/>
            <person name="Ning Z."/>
            <person name="He Z."/>
            <person name="Teodor R."/>
            <person name="Lu Y."/>
            <person name="Bowser T.A."/>
            <person name="Graham I.A."/>
            <person name="Ye K."/>
        </authorList>
    </citation>
    <scope>NUCLEOTIDE SEQUENCE [LARGE SCALE GENOMIC DNA]</scope>
    <source>
        <strain evidence="10">cv. HN1</strain>
        <tissue evidence="9">Leaves</tissue>
    </source>
</reference>
<dbReference type="PROSITE" id="PS50146">
    <property type="entry name" value="DAGK"/>
    <property type="match status" value="1"/>
</dbReference>
<dbReference type="GO" id="GO:0005524">
    <property type="term" value="F:ATP binding"/>
    <property type="evidence" value="ECO:0007669"/>
    <property type="project" value="UniProtKB-KW"/>
</dbReference>
<comment type="subcellular location">
    <subcellularLocation>
        <location evidence="1">Vacuole membrane</location>
        <topology evidence="1">Peripheral membrane protein</topology>
    </subcellularLocation>
</comment>
<dbReference type="InterPro" id="IPR016064">
    <property type="entry name" value="NAD/diacylglycerol_kinase_sf"/>
</dbReference>
<keyword evidence="2" id="KW-0808">Transferase</keyword>
<evidence type="ECO:0000259" key="8">
    <source>
        <dbReference type="PROSITE" id="PS50146"/>
    </source>
</evidence>
<proteinExistence type="predicted"/>
<sequence>MEGEYREGGGEIESMISEQVKINGILTPLTLSADGKLRWTERGEKCLTVEKQVLGFSTEGSFIKVKAFLERETGVYCGVGGAGIRGIRLRKDFLFEPISEESKTNRPKRLFIIVNPYGGKKSASKIFDEEVKPLLEAADIQYTVQETQYRLHAKEVSNALDLTKYDGIVCVSGDGILVEVVNGLLQREDWASAIKMPLGIVSAGTGNGMVKSLLDEIDEPCSVSNAMLAIIRGHKCSLDVATVLQGKTRFFSVLMLAWGLVADIDIESEKYRWMGSARLDFYGLLRVIRLRKYNGRVSFVPAPGYETFGEKSSFHSLHQNQADDLKVAENCYLGPEICMEDLEWRSLDGPFVSVWLHNVPWGSEDTCAAPSAKVDFLLLRYLSLLTPSFFIFLKWRQDSLDILYLVYRFSDGYLDLIIMRDCSKSSLLTLMTKLNDGSHVITTCLLPQGMLRITMTINLNICYSTPSVKAFILEPGQRADDPSKGGIIDSDGEVLARGQGAYKYENKDLMTYGPLQITVDQGLATLFSPRL</sequence>
<evidence type="ECO:0000256" key="2">
    <source>
        <dbReference type="ARBA" id="ARBA00022679"/>
    </source>
</evidence>
<dbReference type="GO" id="GO:0071215">
    <property type="term" value="P:cellular response to abscisic acid stimulus"/>
    <property type="evidence" value="ECO:0007669"/>
    <property type="project" value="UniProtKB-ARBA"/>
</dbReference>
<keyword evidence="6" id="KW-0472">Membrane</keyword>
<evidence type="ECO:0000256" key="1">
    <source>
        <dbReference type="ARBA" id="ARBA00004148"/>
    </source>
</evidence>
<dbReference type="EMBL" id="CM010720">
    <property type="protein sequence ID" value="RZC65485.1"/>
    <property type="molecule type" value="Genomic_DNA"/>
</dbReference>
<evidence type="ECO:0000256" key="4">
    <source>
        <dbReference type="ARBA" id="ARBA00022777"/>
    </source>
</evidence>
<dbReference type="InterPro" id="IPR050187">
    <property type="entry name" value="Lipid_Phosphate_FormReg"/>
</dbReference>
<dbReference type="Gene3D" id="2.60.200.40">
    <property type="match status" value="2"/>
</dbReference>